<dbReference type="EMBL" id="JAARPY010000019">
    <property type="protein sequence ID" value="MBC1399893.1"/>
    <property type="molecule type" value="Genomic_DNA"/>
</dbReference>
<comment type="caution">
    <text evidence="2">The sequence shown here is derived from an EMBL/GenBank/DDBJ whole genome shotgun (WGS) entry which is preliminary data.</text>
</comment>
<dbReference type="Proteomes" id="UP000571128">
    <property type="component" value="Unassembled WGS sequence"/>
</dbReference>
<evidence type="ECO:0000313" key="3">
    <source>
        <dbReference type="Proteomes" id="UP000571128"/>
    </source>
</evidence>
<organism evidence="2 3">
    <name type="scientific">Listeria fleischmannii</name>
    <dbReference type="NCBI Taxonomy" id="1069827"/>
    <lineage>
        <taxon>Bacteria</taxon>
        <taxon>Bacillati</taxon>
        <taxon>Bacillota</taxon>
        <taxon>Bacilli</taxon>
        <taxon>Bacillales</taxon>
        <taxon>Listeriaceae</taxon>
        <taxon>Listeria</taxon>
    </lineage>
</organism>
<proteinExistence type="predicted"/>
<name>A0A841YI53_9LIST</name>
<dbReference type="AlphaFoldDB" id="A0A841YI53"/>
<dbReference type="RefSeq" id="WP_007548949.1">
    <property type="nucleotide sequence ID" value="NZ_JAARPY010000019.1"/>
</dbReference>
<sequence>MNNTQTEQEKLTKEQQLDLLDQYFVSTGEALEILQISKQSFYSLVNRKKFNRIKKGGAVLFFREEIVERQMDQASLRRKYRPFDYE</sequence>
<accession>A0A841YI53</accession>
<protein>
    <submittedName>
        <fullName evidence="2">Helix-turn-helix domain-containing protein</fullName>
    </submittedName>
</protein>
<evidence type="ECO:0000313" key="2">
    <source>
        <dbReference type="EMBL" id="MBC1399893.1"/>
    </source>
</evidence>
<dbReference type="Pfam" id="PF12728">
    <property type="entry name" value="HTH_17"/>
    <property type="match status" value="1"/>
</dbReference>
<gene>
    <name evidence="2" type="ORF">HB844_13600</name>
</gene>
<feature type="domain" description="Helix-turn-helix" evidence="1">
    <location>
        <begin position="25"/>
        <end position="68"/>
    </location>
</feature>
<reference evidence="2 3" key="1">
    <citation type="submission" date="2020-03" db="EMBL/GenBank/DDBJ databases">
        <title>Soil Listeria distribution.</title>
        <authorList>
            <person name="Liao J."/>
            <person name="Wiedmann M."/>
        </authorList>
    </citation>
    <scope>NUCLEOTIDE SEQUENCE [LARGE SCALE GENOMIC DNA]</scope>
    <source>
        <strain evidence="2 3">FSL L7-1645</strain>
    </source>
</reference>
<dbReference type="InterPro" id="IPR041657">
    <property type="entry name" value="HTH_17"/>
</dbReference>
<evidence type="ECO:0000259" key="1">
    <source>
        <dbReference type="Pfam" id="PF12728"/>
    </source>
</evidence>